<evidence type="ECO:0000313" key="2">
    <source>
        <dbReference type="Proteomes" id="UP000252519"/>
    </source>
</evidence>
<keyword evidence="2" id="KW-1185">Reference proteome</keyword>
<reference evidence="1 2" key="1">
    <citation type="submission" date="2014-10" db="EMBL/GenBank/DDBJ databases">
        <title>Draft genome of the hookworm Ancylostoma caninum.</title>
        <authorList>
            <person name="Mitreva M."/>
        </authorList>
    </citation>
    <scope>NUCLEOTIDE SEQUENCE [LARGE SCALE GENOMIC DNA]</scope>
    <source>
        <strain evidence="1 2">Baltimore</strain>
    </source>
</reference>
<protein>
    <submittedName>
        <fullName evidence="1">Uncharacterized protein</fullName>
    </submittedName>
</protein>
<sequence>MLPTGVPHEDLLWPPEGDDHLCYSPTWESDEEYITDFTYSDICLNAFHYSDYKSSLIIRPEIIDENSESTPGNMEAVAQSDR</sequence>
<dbReference type="AlphaFoldDB" id="A0A368GZZ6"/>
<organism evidence="1 2">
    <name type="scientific">Ancylostoma caninum</name>
    <name type="common">Dog hookworm</name>
    <dbReference type="NCBI Taxonomy" id="29170"/>
    <lineage>
        <taxon>Eukaryota</taxon>
        <taxon>Metazoa</taxon>
        <taxon>Ecdysozoa</taxon>
        <taxon>Nematoda</taxon>
        <taxon>Chromadorea</taxon>
        <taxon>Rhabditida</taxon>
        <taxon>Rhabditina</taxon>
        <taxon>Rhabditomorpha</taxon>
        <taxon>Strongyloidea</taxon>
        <taxon>Ancylostomatidae</taxon>
        <taxon>Ancylostomatinae</taxon>
        <taxon>Ancylostoma</taxon>
    </lineage>
</organism>
<proteinExistence type="predicted"/>
<name>A0A368GZZ6_ANCCA</name>
<accession>A0A368GZZ6</accession>
<dbReference type="Proteomes" id="UP000252519">
    <property type="component" value="Unassembled WGS sequence"/>
</dbReference>
<gene>
    <name evidence="1" type="ORF">ANCCAN_04853</name>
</gene>
<comment type="caution">
    <text evidence="1">The sequence shown here is derived from an EMBL/GenBank/DDBJ whole genome shotgun (WGS) entry which is preliminary data.</text>
</comment>
<evidence type="ECO:0000313" key="1">
    <source>
        <dbReference type="EMBL" id="RCN49108.1"/>
    </source>
</evidence>
<dbReference type="EMBL" id="JOJR01000038">
    <property type="protein sequence ID" value="RCN49108.1"/>
    <property type="molecule type" value="Genomic_DNA"/>
</dbReference>